<keyword evidence="1" id="KW-0812">Transmembrane</keyword>
<dbReference type="AlphaFoldDB" id="A0A2T6BYE5"/>
<keyword evidence="1" id="KW-0472">Membrane</keyword>
<feature type="transmembrane region" description="Helical" evidence="1">
    <location>
        <begin position="70"/>
        <end position="88"/>
    </location>
</feature>
<comment type="caution">
    <text evidence="2">The sequence shown here is derived from an EMBL/GenBank/DDBJ whole genome shotgun (WGS) entry which is preliminary data.</text>
</comment>
<dbReference type="Proteomes" id="UP000244090">
    <property type="component" value="Unassembled WGS sequence"/>
</dbReference>
<feature type="transmembrane region" description="Helical" evidence="1">
    <location>
        <begin position="30"/>
        <end position="50"/>
    </location>
</feature>
<dbReference type="OrthoDB" id="1418886at2"/>
<reference evidence="2 3" key="1">
    <citation type="submission" date="2018-04" db="EMBL/GenBank/DDBJ databases">
        <title>Genomic Encyclopedia of Archaeal and Bacterial Type Strains, Phase II (KMG-II): from individual species to whole genera.</title>
        <authorList>
            <person name="Goeker M."/>
        </authorList>
    </citation>
    <scope>NUCLEOTIDE SEQUENCE [LARGE SCALE GENOMIC DNA]</scope>
    <source>
        <strain evidence="2 3">DSM 25731</strain>
    </source>
</reference>
<dbReference type="RefSeq" id="WP_108115211.1">
    <property type="nucleotide sequence ID" value="NZ_QBKT01000005.1"/>
</dbReference>
<keyword evidence="1" id="KW-1133">Transmembrane helix</keyword>
<dbReference type="InterPro" id="IPR025519">
    <property type="entry name" value="DUF4407"/>
</dbReference>
<name>A0A2T6BYE5_9FLAO</name>
<evidence type="ECO:0000256" key="1">
    <source>
        <dbReference type="SAM" id="Phobius"/>
    </source>
</evidence>
<accession>A0A2T6BYE5</accession>
<sequence length="351" mass="40524">MKKLLLFLSKTDLDIYKECPQSAKDTQVGFGLFVLLTGILAFCSGTYAILNMFTEFDWKTETVTFNTSGYVIAPLLGIFYALMIIAIDREVVAAKSKTTALMRLCLAIVIGIIVAIPIELKLLEGRIEKQLIQNYKIENSNETVKKETAFRDLATKKSRLEKRVNDAQEKVDYWSKIMTEELAGRGISKKKGEGKVYRDAKRNMQLHQNNVKNETARLTKFLETEYRDEKESIEKKFEKDQVVQQFDLLSKFQALEQIVEEDKTGSTWWMSWGIRILFVLFEIIPSLIKIMTQSTEYDSMIEARRRMNIQLINTEANRALEDLENDDYTGQTVGNYAPKKHIHQIKTRIIT</sequence>
<feature type="transmembrane region" description="Helical" evidence="1">
    <location>
        <begin position="100"/>
        <end position="118"/>
    </location>
</feature>
<evidence type="ECO:0000313" key="2">
    <source>
        <dbReference type="EMBL" id="PTX61101.1"/>
    </source>
</evidence>
<keyword evidence="3" id="KW-1185">Reference proteome</keyword>
<protein>
    <submittedName>
        <fullName evidence="2">Uncharacterized protein DUF4407</fullName>
    </submittedName>
</protein>
<dbReference type="Pfam" id="PF14362">
    <property type="entry name" value="DUF4407"/>
    <property type="match status" value="1"/>
</dbReference>
<evidence type="ECO:0000313" key="3">
    <source>
        <dbReference type="Proteomes" id="UP000244090"/>
    </source>
</evidence>
<proteinExistence type="predicted"/>
<dbReference type="EMBL" id="QBKT01000005">
    <property type="protein sequence ID" value="PTX61101.1"/>
    <property type="molecule type" value="Genomic_DNA"/>
</dbReference>
<organism evidence="2 3">
    <name type="scientific">Kordia periserrulae</name>
    <dbReference type="NCBI Taxonomy" id="701523"/>
    <lineage>
        <taxon>Bacteria</taxon>
        <taxon>Pseudomonadati</taxon>
        <taxon>Bacteroidota</taxon>
        <taxon>Flavobacteriia</taxon>
        <taxon>Flavobacteriales</taxon>
        <taxon>Flavobacteriaceae</taxon>
        <taxon>Kordia</taxon>
    </lineage>
</organism>
<gene>
    <name evidence="2" type="ORF">C8N46_105257</name>
</gene>